<keyword evidence="2" id="KW-1185">Reference proteome</keyword>
<dbReference type="EMBL" id="UGSS01000002">
    <property type="protein sequence ID" value="SUB33558.1"/>
    <property type="molecule type" value="Genomic_DNA"/>
</dbReference>
<organism evidence="1 2">
    <name type="scientific">[Pasteurella] mairii</name>
    <dbReference type="NCBI Taxonomy" id="757"/>
    <lineage>
        <taxon>Bacteria</taxon>
        <taxon>Pseudomonadati</taxon>
        <taxon>Pseudomonadota</taxon>
        <taxon>Gammaproteobacteria</taxon>
        <taxon>Pasteurellales</taxon>
        <taxon>Pasteurellaceae</taxon>
    </lineage>
</organism>
<evidence type="ECO:0000313" key="1">
    <source>
        <dbReference type="EMBL" id="SUB33558.1"/>
    </source>
</evidence>
<reference evidence="1 2" key="1">
    <citation type="submission" date="2018-06" db="EMBL/GenBank/DDBJ databases">
        <authorList>
            <consortium name="Pathogen Informatics"/>
            <person name="Doyle S."/>
        </authorList>
    </citation>
    <scope>NUCLEOTIDE SEQUENCE [LARGE SCALE GENOMIC DNA]</scope>
    <source>
        <strain evidence="1 2">NCTC10699</strain>
    </source>
</reference>
<dbReference type="Proteomes" id="UP000254280">
    <property type="component" value="Unassembled WGS sequence"/>
</dbReference>
<name>A0A379B5K6_9PAST</name>
<sequence length="35" mass="3879">MNALYNQIETALTAQGWANGFLQIRLLGQNLIGMD</sequence>
<proteinExistence type="predicted"/>
<evidence type="ECO:0000313" key="2">
    <source>
        <dbReference type="Proteomes" id="UP000254280"/>
    </source>
</evidence>
<accession>A0A379B5K6</accession>
<gene>
    <name evidence="1" type="ORF">NCTC10699_01183</name>
</gene>
<dbReference type="AlphaFoldDB" id="A0A379B5K6"/>
<protein>
    <submittedName>
        <fullName evidence="1">Uncharacterized protein</fullName>
    </submittedName>
</protein>